<dbReference type="GO" id="GO:0000026">
    <property type="term" value="F:alpha-1,2-mannosyltransferase activity"/>
    <property type="evidence" value="ECO:0000318"/>
    <property type="project" value="GO_Central"/>
</dbReference>
<gene>
    <name evidence="7" type="ORF">AGOS_AEL148W</name>
</gene>
<dbReference type="GO" id="GO:0005794">
    <property type="term" value="C:Golgi apparatus"/>
    <property type="evidence" value="ECO:0000318"/>
    <property type="project" value="GO_Central"/>
</dbReference>
<comment type="similarity">
    <text evidence="3">Belongs to the MNN1/MNT family.</text>
</comment>
<dbReference type="Proteomes" id="UP000000591">
    <property type="component" value="Chromosome V"/>
</dbReference>
<dbReference type="GeneID" id="4620900"/>
<name>Q758D4_EREGS</name>
<protein>
    <submittedName>
        <fullName evidence="7">AEL148Wp</fullName>
    </submittedName>
</protein>
<dbReference type="Gene3D" id="3.90.550.10">
    <property type="entry name" value="Spore Coat Polysaccharide Biosynthesis Protein SpsA, Chain A"/>
    <property type="match status" value="1"/>
</dbReference>
<comment type="subcellular location">
    <subcellularLocation>
        <location evidence="1">Golgi apparatus</location>
    </subcellularLocation>
</comment>
<reference evidence="8" key="2">
    <citation type="journal article" date="2013" name="G3 (Bethesda)">
        <title>Genomes of Ashbya fungi isolated from insects reveal four mating-type loci, numerous translocations, lack of transposons, and distinct gene duplications.</title>
        <authorList>
            <person name="Dietrich F.S."/>
            <person name="Voegeli S."/>
            <person name="Kuo S."/>
            <person name="Philippsen P."/>
        </authorList>
    </citation>
    <scope>GENOME REANNOTATION</scope>
    <source>
        <strain evidence="8">ATCC 10895 / CBS 109.51 / FGSC 9923 / NRRL Y-1056</strain>
    </source>
</reference>
<comment type="pathway">
    <text evidence="2">Protein modification; protein glycosylation.</text>
</comment>
<dbReference type="InterPro" id="IPR022751">
    <property type="entry name" value="Alpha_mannosyltransferase"/>
</dbReference>
<reference evidence="7 8" key="1">
    <citation type="journal article" date="2004" name="Science">
        <title>The Ashbya gossypii genome as a tool for mapping the ancient Saccharomyces cerevisiae genome.</title>
        <authorList>
            <person name="Dietrich F.S."/>
            <person name="Voegeli S."/>
            <person name="Brachat S."/>
            <person name="Lerch A."/>
            <person name="Gates K."/>
            <person name="Steiner S."/>
            <person name="Mohr C."/>
            <person name="Pohlmann R."/>
            <person name="Luedi P."/>
            <person name="Choi S."/>
            <person name="Wing R.A."/>
            <person name="Flavier A."/>
            <person name="Gaffney T.D."/>
            <person name="Philippsen P."/>
        </authorList>
    </citation>
    <scope>NUCLEOTIDE SEQUENCE [LARGE SCALE GENOMIC DNA]</scope>
    <source>
        <strain evidence="8">ATCC 10895 / CBS 109.51 / FGSC 9923 / NRRL Y-1056</strain>
    </source>
</reference>
<evidence type="ECO:0000256" key="5">
    <source>
        <dbReference type="ARBA" id="ARBA00023034"/>
    </source>
</evidence>
<dbReference type="GO" id="GO:0046354">
    <property type="term" value="P:mannan biosynthetic process"/>
    <property type="evidence" value="ECO:0000318"/>
    <property type="project" value="GO_Central"/>
</dbReference>
<keyword evidence="6" id="KW-0325">Glycoprotein</keyword>
<dbReference type="PANTHER" id="PTHR31646">
    <property type="entry name" value="ALPHA-1,2-MANNOSYLTRANSFERASE MNN2"/>
    <property type="match status" value="1"/>
</dbReference>
<dbReference type="HOGENOM" id="CLU_013298_1_1_1"/>
<dbReference type="KEGG" id="ago:AGOS_AEL148W"/>
<organism evidence="7 8">
    <name type="scientific">Eremothecium gossypii (strain ATCC 10895 / CBS 109.51 / FGSC 9923 / NRRL Y-1056)</name>
    <name type="common">Yeast</name>
    <name type="synonym">Ashbya gossypii</name>
    <dbReference type="NCBI Taxonomy" id="284811"/>
    <lineage>
        <taxon>Eukaryota</taxon>
        <taxon>Fungi</taxon>
        <taxon>Dikarya</taxon>
        <taxon>Ascomycota</taxon>
        <taxon>Saccharomycotina</taxon>
        <taxon>Saccharomycetes</taxon>
        <taxon>Saccharomycetales</taxon>
        <taxon>Saccharomycetaceae</taxon>
        <taxon>Eremothecium</taxon>
    </lineage>
</organism>
<dbReference type="OMA" id="IMFIHAS"/>
<dbReference type="RefSeq" id="NP_984713.2">
    <property type="nucleotide sequence ID" value="NM_210066.2"/>
</dbReference>
<proteinExistence type="inferred from homology"/>
<evidence type="ECO:0000256" key="1">
    <source>
        <dbReference type="ARBA" id="ARBA00004555"/>
    </source>
</evidence>
<dbReference type="SUPFAM" id="SSF53448">
    <property type="entry name" value="Nucleotide-diphospho-sugar transferases"/>
    <property type="match status" value="1"/>
</dbReference>
<evidence type="ECO:0000256" key="2">
    <source>
        <dbReference type="ARBA" id="ARBA00004922"/>
    </source>
</evidence>
<evidence type="ECO:0000313" key="7">
    <source>
        <dbReference type="EMBL" id="AAS52537.2"/>
    </source>
</evidence>
<dbReference type="InParanoid" id="Q758D4"/>
<dbReference type="Pfam" id="PF11051">
    <property type="entry name" value="Mannosyl_trans3"/>
    <property type="match status" value="1"/>
</dbReference>
<keyword evidence="5" id="KW-0333">Golgi apparatus</keyword>
<keyword evidence="4" id="KW-0808">Transferase</keyword>
<evidence type="ECO:0000313" key="8">
    <source>
        <dbReference type="Proteomes" id="UP000000591"/>
    </source>
</evidence>
<sequence length="573" mass="65293">MIKLRRKLIALLVGGFMLALLSSLPRQKSPIASAAHSPAQEWFTRGSQDINDPLEFYKMLFERLRKDAAQIKTAGSYVTQDADCQIRDLEDKLPESSHLGSYDGLAKCFRLERDHLEGLRQGHSEFLRTIHGELAISAKSALFKTLYPLPAGIVTVGGGRYSILAMVMIRALRKRGTTLPVEVFLTDDDADDEAFCSYIEHFNAKCVLFSDRLPKSVLASQKLSGFELKAVALLLSSYQQVIFIDADNVPLKPLDDVFKSKPLAEYGLVLWPDIWKRVTAPAFYDIAGIPVDFKRRVRFSADDVSPPSRYTKPGEVDESFNRAHVPLHDFAGTMPELSSESGQLLIDKARHMDTLLLILYYNVHGKHLFYRLSTQGTSGEGDKETFAMAAQALGKPYYQVKTKLRFQGYHTPSQYVGAALLQHDFVQDHEQWLRAREEVARRPSELAAYNPAYNVDEHFYNTLMRPEKPLDVMFVHASYHKLVPIDLFREKVYIGEDGKQFRSFPDLAAMDNFDIELFAIQILNEAICSATTKIEFKYNRDKIKSPEEFEDMCTYVRDRMRMLLDTRDTRTHS</sequence>
<dbReference type="AlphaFoldDB" id="Q758D4"/>
<dbReference type="OrthoDB" id="430354at2759"/>
<dbReference type="FunFam" id="3.90.550.10:FF:000177">
    <property type="entry name" value="MNN5p Alpha-1,2-mannosyltransferase"/>
    <property type="match status" value="1"/>
</dbReference>
<dbReference type="CAZy" id="GT71">
    <property type="family name" value="Glycosyltransferase Family 71"/>
</dbReference>
<dbReference type="InterPro" id="IPR029044">
    <property type="entry name" value="Nucleotide-diphossugar_trans"/>
</dbReference>
<evidence type="ECO:0000256" key="4">
    <source>
        <dbReference type="ARBA" id="ARBA00022679"/>
    </source>
</evidence>
<evidence type="ECO:0000256" key="3">
    <source>
        <dbReference type="ARBA" id="ARBA00009105"/>
    </source>
</evidence>
<evidence type="ECO:0000256" key="6">
    <source>
        <dbReference type="ARBA" id="ARBA00023180"/>
    </source>
</evidence>
<dbReference type="eggNOG" id="ENOG502QTWU">
    <property type="taxonomic scope" value="Eukaryota"/>
</dbReference>
<accession>Q758D4</accession>
<dbReference type="FunCoup" id="Q758D4">
    <property type="interactions" value="53"/>
</dbReference>
<dbReference type="EMBL" id="AE016818">
    <property type="protein sequence ID" value="AAS52537.2"/>
    <property type="molecule type" value="Genomic_DNA"/>
</dbReference>
<dbReference type="PANTHER" id="PTHR31646:SF6">
    <property type="entry name" value="ALPHA-1,2-MANNOSYLTRANSFERASE MNN5"/>
    <property type="match status" value="1"/>
</dbReference>
<keyword evidence="8" id="KW-1185">Reference proteome</keyword>
<dbReference type="STRING" id="284811.Q758D4"/>